<evidence type="ECO:0000313" key="5">
    <source>
        <dbReference type="EMBL" id="AEF97264.1"/>
    </source>
</evidence>
<keyword evidence="1 5" id="KW-0328">Glycosyltransferase</keyword>
<dbReference type="AlphaFoldDB" id="F6BBY4"/>
<accession>F6BBY4</accession>
<proteinExistence type="predicted"/>
<dbReference type="EMBL" id="CP002737">
    <property type="protein sequence ID" value="AEF97264.1"/>
    <property type="molecule type" value="Genomic_DNA"/>
</dbReference>
<dbReference type="InterPro" id="IPR013534">
    <property type="entry name" value="Starch_synth_cat_dom"/>
</dbReference>
<dbReference type="EC" id="2.4.1.21" evidence="5"/>
<dbReference type="KEGG" id="mig:Metig_1732"/>
<dbReference type="RefSeq" id="WP_013799853.1">
    <property type="nucleotide sequence ID" value="NC_015562.1"/>
</dbReference>
<dbReference type="PANTHER" id="PTHR45825">
    <property type="entry name" value="GRANULE-BOUND STARCH SYNTHASE 1, CHLOROPLASTIC/AMYLOPLASTIC"/>
    <property type="match status" value="1"/>
</dbReference>
<dbReference type="Gene3D" id="3.40.50.2000">
    <property type="entry name" value="Glycogen Phosphorylase B"/>
    <property type="match status" value="2"/>
</dbReference>
<feature type="domain" description="Starch synthase catalytic" evidence="4">
    <location>
        <begin position="2"/>
        <end position="194"/>
    </location>
</feature>
<organism evidence="6">
    <name type="scientific">Methanotorris igneus (strain DSM 5666 / JCM 11834 / Kol 5)</name>
    <dbReference type="NCBI Taxonomy" id="880724"/>
    <lineage>
        <taxon>Archaea</taxon>
        <taxon>Methanobacteriati</taxon>
        <taxon>Methanobacteriota</taxon>
        <taxon>Methanomada group</taxon>
        <taxon>Methanococci</taxon>
        <taxon>Methanococcales</taxon>
        <taxon>Methanocaldococcaceae</taxon>
        <taxon>Methanotorris</taxon>
    </lineage>
</organism>
<keyword evidence="2 5" id="KW-0808">Transferase</keyword>
<evidence type="ECO:0000259" key="3">
    <source>
        <dbReference type="Pfam" id="PF00534"/>
    </source>
</evidence>
<evidence type="ECO:0000256" key="2">
    <source>
        <dbReference type="ARBA" id="ARBA00022679"/>
    </source>
</evidence>
<dbReference type="Pfam" id="PF00534">
    <property type="entry name" value="Glycos_transf_1"/>
    <property type="match status" value="1"/>
</dbReference>
<gene>
    <name evidence="5" type="ordered locus">Metig_1732</name>
</gene>
<dbReference type="GeneID" id="10644606"/>
<feature type="domain" description="Glycosyl transferase family 1" evidence="3">
    <location>
        <begin position="299"/>
        <end position="447"/>
    </location>
</feature>
<dbReference type="OrthoDB" id="132546at2157"/>
<dbReference type="Proteomes" id="UP000009227">
    <property type="component" value="Chromosome"/>
</dbReference>
<name>F6BBY4_METIK</name>
<evidence type="ECO:0000256" key="1">
    <source>
        <dbReference type="ARBA" id="ARBA00022676"/>
    </source>
</evidence>
<protein>
    <submittedName>
        <fullName evidence="5">Starch synthase</fullName>
        <ecNumber evidence="5">2.4.1.21</ecNumber>
    </submittedName>
</protein>
<dbReference type="STRING" id="880724.Metig_1732"/>
<keyword evidence="6" id="KW-1185">Reference proteome</keyword>
<reference evidence="5 6" key="1">
    <citation type="submission" date="2011-05" db="EMBL/GenBank/DDBJ databases">
        <title>Complete sequence of Methanotorris igneus Kol 5.</title>
        <authorList>
            <consortium name="US DOE Joint Genome Institute"/>
            <person name="Lucas S."/>
            <person name="Han J."/>
            <person name="Lapidus A."/>
            <person name="Cheng J.-F."/>
            <person name="Goodwin L."/>
            <person name="Pitluck S."/>
            <person name="Peters L."/>
            <person name="Mikhailova N."/>
            <person name="Chertkov O."/>
            <person name="Han C."/>
            <person name="Tapia R."/>
            <person name="Land M."/>
            <person name="Hauser L."/>
            <person name="Kyrpides N."/>
            <person name="Ivanova N."/>
            <person name="Pagani I."/>
            <person name="Sieprawska-Lupa M."/>
            <person name="Whitman W."/>
            <person name="Woyke T."/>
        </authorList>
    </citation>
    <scope>NUCLEOTIDE SEQUENCE [LARGE SCALE GENOMIC DNA]</scope>
    <source>
        <strain evidence="6">DSM 5666 / JCM 11834 / Kol 5</strain>
    </source>
</reference>
<dbReference type="PANTHER" id="PTHR45825:SF11">
    <property type="entry name" value="ALPHA AMYLASE DOMAIN-CONTAINING PROTEIN"/>
    <property type="match status" value="1"/>
</dbReference>
<dbReference type="Pfam" id="PF08323">
    <property type="entry name" value="Glyco_transf_5"/>
    <property type="match status" value="1"/>
</dbReference>
<dbReference type="GO" id="GO:0009011">
    <property type="term" value="F:alpha-1,4-glucan glucosyltransferase (ADP-glucose donor) activity"/>
    <property type="evidence" value="ECO:0007669"/>
    <property type="project" value="UniProtKB-EC"/>
</dbReference>
<dbReference type="SUPFAM" id="SSF53756">
    <property type="entry name" value="UDP-Glycosyltransferase/glycogen phosphorylase"/>
    <property type="match status" value="1"/>
</dbReference>
<sequence length="522" mass="59136">MKIAILAPTVAPLTSVGGLGDVMQDLPKFLESVGNEVITITFNHKNKISYLPHEKKKTLGIKYQGTKIEFDVIETKHPFTGVKIVVFSNKEFNQLDIWDPIKYEVFADLVVDYLSEFDNIDCVSGHDWPCGLAIAKCHEKLDLPTTMTIHNEAFKGPVVEYKGCVMTFLELGIYFSDAFNTVSPTHAEEIKSIDFIREQSKIKPFHGIINGIDLDLYDPIHIVDKMLKLTDGKLDPRAYGFICGYSAEDAHAVKPKIKFSWFYNSKNLKNYVESWNNMDKSSISGTDVEIYGDLKGNIETPLIGFVGRGTYQKGFSIMFEAFPEILEEHDIRFVMLSTGEKDIEEGMKDLAESYSGKVMSLIGYCPPLASLIFAGSDWTVVPSVWEPCGLVQMESMAYCTPVIAREVGGLKDTIIPLHYDPYNNPNFDVATGVLFKHYDKYGLKWGIGHALNWSFYKLRDICLFMRYKQINCPESPYDKQAPLSMMMKNCYHHTVKNLSWQNNASVNKYKALFGGAIYNHYI</sequence>
<evidence type="ECO:0000313" key="6">
    <source>
        <dbReference type="Proteomes" id="UP000009227"/>
    </source>
</evidence>
<evidence type="ECO:0000259" key="4">
    <source>
        <dbReference type="Pfam" id="PF08323"/>
    </source>
</evidence>
<dbReference type="HOGENOM" id="CLU_545885_0_0_2"/>
<dbReference type="InterPro" id="IPR001296">
    <property type="entry name" value="Glyco_trans_1"/>
</dbReference>